<proteinExistence type="predicted"/>
<dbReference type="EMBL" id="HBGH01000508">
    <property type="protein sequence ID" value="CAD9221190.1"/>
    <property type="molecule type" value="Transcribed_RNA"/>
</dbReference>
<protein>
    <submittedName>
        <fullName evidence="1">Uncharacterized protein</fullName>
    </submittedName>
</protein>
<organism evidence="1">
    <name type="scientific">Compsopogon caeruleus</name>
    <dbReference type="NCBI Taxonomy" id="31354"/>
    <lineage>
        <taxon>Eukaryota</taxon>
        <taxon>Rhodophyta</taxon>
        <taxon>Compsopogonophyceae</taxon>
        <taxon>Compsopogonales</taxon>
        <taxon>Compsopogonaceae</taxon>
        <taxon>Compsopogon</taxon>
    </lineage>
</organism>
<evidence type="ECO:0000313" key="1">
    <source>
        <dbReference type="EMBL" id="CAD9221190.1"/>
    </source>
</evidence>
<reference evidence="1" key="1">
    <citation type="submission" date="2021-01" db="EMBL/GenBank/DDBJ databases">
        <authorList>
            <person name="Corre E."/>
            <person name="Pelletier E."/>
            <person name="Niang G."/>
            <person name="Scheremetjew M."/>
            <person name="Finn R."/>
            <person name="Kale V."/>
            <person name="Holt S."/>
            <person name="Cochrane G."/>
            <person name="Meng A."/>
            <person name="Brown T."/>
            <person name="Cohen L."/>
        </authorList>
    </citation>
    <scope>NUCLEOTIDE SEQUENCE</scope>
    <source>
        <strain evidence="1">SAG 36.94</strain>
    </source>
</reference>
<accession>A0A7S1T521</accession>
<dbReference type="AlphaFoldDB" id="A0A7S1T521"/>
<name>A0A7S1T521_9RHOD</name>
<gene>
    <name evidence="1" type="ORF">CCAE0312_LOCUS260</name>
</gene>
<sequence length="212" mass="23593">MCLKLDWIRTSASVRSLHFVGSKYLYILSVDLDHSENGVIIVRSDGHAHISVNQDHELVTKSRALGGLGHAGAALSRYKRGTHTVEPEPRSIGVIAGTLCQAITPRLREGHSNRFFGLKTLSTVKLSLYFSTSIHLISNPGRERCFRRASSSRGIRAISGIEEAGIFLMRRLIALGHHSYQKPHDQHVLRPFSCKDRDHRLGRLRPSLGSIS</sequence>